<feature type="domain" description="Retrovirus-related Pol polyprotein from transposon TNT 1-94-like beta-barrel" evidence="1">
    <location>
        <begin position="146"/>
        <end position="220"/>
    </location>
</feature>
<keyword evidence="3" id="KW-1185">Reference proteome</keyword>
<dbReference type="PANTHER" id="PTHR47592:SF27">
    <property type="entry name" value="OS08G0421700 PROTEIN"/>
    <property type="match status" value="1"/>
</dbReference>
<dbReference type="InterPro" id="IPR054722">
    <property type="entry name" value="PolX-like_BBD"/>
</dbReference>
<protein>
    <recommendedName>
        <fullName evidence="1">Retrovirus-related Pol polyprotein from transposon TNT 1-94-like beta-barrel domain-containing protein</fullName>
    </recommendedName>
</protein>
<dbReference type="OrthoDB" id="2135676at2759"/>
<evidence type="ECO:0000259" key="1">
    <source>
        <dbReference type="Pfam" id="PF22936"/>
    </source>
</evidence>
<dbReference type="Proteomes" id="UP000765509">
    <property type="component" value="Unassembled WGS sequence"/>
</dbReference>
<proteinExistence type="predicted"/>
<name>A0A9Q3ICH9_9BASI</name>
<comment type="caution">
    <text evidence="2">The sequence shown here is derived from an EMBL/GenBank/DDBJ whole genome shotgun (WGS) entry which is preliminary data.</text>
</comment>
<dbReference type="AlphaFoldDB" id="A0A9Q3ICH9"/>
<reference evidence="2" key="1">
    <citation type="submission" date="2021-03" db="EMBL/GenBank/DDBJ databases">
        <title>Draft genome sequence of rust myrtle Austropuccinia psidii MF-1, a brazilian biotype.</title>
        <authorList>
            <person name="Quecine M.C."/>
            <person name="Pachon D.M.R."/>
            <person name="Bonatelli M.L."/>
            <person name="Correr F.H."/>
            <person name="Franceschini L.M."/>
            <person name="Leite T.F."/>
            <person name="Margarido G.R.A."/>
            <person name="Almeida C.A."/>
            <person name="Ferrarezi J.A."/>
            <person name="Labate C.A."/>
        </authorList>
    </citation>
    <scope>NUCLEOTIDE SEQUENCE</scope>
    <source>
        <strain evidence="2">MF-1</strain>
    </source>
</reference>
<dbReference type="EMBL" id="AVOT02042712">
    <property type="protein sequence ID" value="MBW0538151.1"/>
    <property type="molecule type" value="Genomic_DNA"/>
</dbReference>
<evidence type="ECO:0000313" key="2">
    <source>
        <dbReference type="EMBL" id="MBW0538151.1"/>
    </source>
</evidence>
<gene>
    <name evidence="2" type="ORF">O181_077866</name>
</gene>
<dbReference type="PANTHER" id="PTHR47592">
    <property type="entry name" value="PBF68 PROTEIN"/>
    <property type="match status" value="1"/>
</dbReference>
<sequence>MAYSILGKICRDSSQYDHVIDSTVCSINANINSQQVLNKLSELLRHKNAKRDSQKTTIKEENDSSALLTTSNEFPHKLTYICKDGKHNIKITTHKAENCWAEHPELCPPPHNQSKKKASEAETHQTSLEALLSDANNTTLTLFSLVIDCGETHHMFNNRSLFSNFTESSDESISTSNPSSSLICKGQGTVKIIINNSPLTFLNCLYVPKLTKNLASLLDLCKPPITITRNGSTFELLHDKQIFLSGQLINKLMVVFFDQPKII</sequence>
<accession>A0A9Q3ICH9</accession>
<dbReference type="Pfam" id="PF22936">
    <property type="entry name" value="Pol_BBD"/>
    <property type="match status" value="1"/>
</dbReference>
<evidence type="ECO:0000313" key="3">
    <source>
        <dbReference type="Proteomes" id="UP000765509"/>
    </source>
</evidence>
<organism evidence="2 3">
    <name type="scientific">Austropuccinia psidii MF-1</name>
    <dbReference type="NCBI Taxonomy" id="1389203"/>
    <lineage>
        <taxon>Eukaryota</taxon>
        <taxon>Fungi</taxon>
        <taxon>Dikarya</taxon>
        <taxon>Basidiomycota</taxon>
        <taxon>Pucciniomycotina</taxon>
        <taxon>Pucciniomycetes</taxon>
        <taxon>Pucciniales</taxon>
        <taxon>Sphaerophragmiaceae</taxon>
        <taxon>Austropuccinia</taxon>
    </lineage>
</organism>